<dbReference type="EMBL" id="KK198753">
    <property type="protein sequence ID" value="KCW89146.1"/>
    <property type="molecule type" value="Genomic_DNA"/>
</dbReference>
<organism evidence="1">
    <name type="scientific">Eucalyptus grandis</name>
    <name type="common">Flooded gum</name>
    <dbReference type="NCBI Taxonomy" id="71139"/>
    <lineage>
        <taxon>Eukaryota</taxon>
        <taxon>Viridiplantae</taxon>
        <taxon>Streptophyta</taxon>
        <taxon>Embryophyta</taxon>
        <taxon>Tracheophyta</taxon>
        <taxon>Spermatophyta</taxon>
        <taxon>Magnoliopsida</taxon>
        <taxon>eudicotyledons</taxon>
        <taxon>Gunneridae</taxon>
        <taxon>Pentapetalae</taxon>
        <taxon>rosids</taxon>
        <taxon>malvids</taxon>
        <taxon>Myrtales</taxon>
        <taxon>Myrtaceae</taxon>
        <taxon>Myrtoideae</taxon>
        <taxon>Eucalypteae</taxon>
        <taxon>Eucalyptus</taxon>
    </lineage>
</organism>
<sequence length="71" mass="8114">MQKSHALEPFSVQTGWPHFALFCSWMICANQTMKGSFAWNNRSRSFSLPQQKIWLVSLTFPFSAESADRSG</sequence>
<dbReference type="Gramene" id="KCW89146">
    <property type="protein sequence ID" value="KCW89146"/>
    <property type="gene ID" value="EUGRSUZ_A01459"/>
</dbReference>
<accession>A0A059DFF2</accession>
<reference evidence="1" key="1">
    <citation type="submission" date="2013-07" db="EMBL/GenBank/DDBJ databases">
        <title>The genome of Eucalyptus grandis.</title>
        <authorList>
            <person name="Schmutz J."/>
            <person name="Hayes R."/>
            <person name="Myburg A."/>
            <person name="Tuskan G."/>
            <person name="Grattapaglia D."/>
            <person name="Rokhsar D.S."/>
        </authorList>
    </citation>
    <scope>NUCLEOTIDE SEQUENCE</scope>
    <source>
        <tissue evidence="1">Leaf extractions</tissue>
    </source>
</reference>
<evidence type="ECO:0000313" key="1">
    <source>
        <dbReference type="EMBL" id="KCW89146.1"/>
    </source>
</evidence>
<name>A0A059DFF2_EUCGR</name>
<dbReference type="AlphaFoldDB" id="A0A059DFF2"/>
<protein>
    <submittedName>
        <fullName evidence="1">Uncharacterized protein</fullName>
    </submittedName>
</protein>
<gene>
    <name evidence="1" type="ORF">EUGRSUZ_A01459</name>
</gene>
<dbReference type="InParanoid" id="A0A059DFF2"/>
<proteinExistence type="predicted"/>